<gene>
    <name evidence="3" type="ORF">G7Y89_g514</name>
</gene>
<dbReference type="Gene3D" id="3.90.1410.10">
    <property type="entry name" value="set domain protein methyltransferase, domain 1"/>
    <property type="match status" value="1"/>
</dbReference>
<evidence type="ECO:0000259" key="2">
    <source>
        <dbReference type="PROSITE" id="PS51704"/>
    </source>
</evidence>
<dbReference type="CDD" id="cd08570">
    <property type="entry name" value="GDPD_YPL206cp_fungi"/>
    <property type="match status" value="1"/>
</dbReference>
<dbReference type="SUPFAM" id="SSF51695">
    <property type="entry name" value="PLC-like phosphodiesterases"/>
    <property type="match status" value="1"/>
</dbReference>
<evidence type="ECO:0000256" key="1">
    <source>
        <dbReference type="SAM" id="MobiDB-lite"/>
    </source>
</evidence>
<dbReference type="PANTHER" id="PTHR43805:SF1">
    <property type="entry name" value="GP-PDE DOMAIN-CONTAINING PROTEIN"/>
    <property type="match status" value="1"/>
</dbReference>
<dbReference type="Pfam" id="PF03009">
    <property type="entry name" value="GDPD"/>
    <property type="match status" value="1"/>
</dbReference>
<protein>
    <recommendedName>
        <fullName evidence="2">GP-PDE domain-containing protein</fullName>
    </recommendedName>
</protein>
<dbReference type="PROSITE" id="PS51704">
    <property type="entry name" value="GP_PDE"/>
    <property type="match status" value="1"/>
</dbReference>
<dbReference type="OrthoDB" id="441812at2759"/>
<dbReference type="GO" id="GO:0008081">
    <property type="term" value="F:phosphoric diester hydrolase activity"/>
    <property type="evidence" value="ECO:0007669"/>
    <property type="project" value="InterPro"/>
</dbReference>
<name>A0A8H4RXW9_9HELO</name>
<comment type="caution">
    <text evidence="3">The sequence shown here is derived from an EMBL/GenBank/DDBJ whole genome shotgun (WGS) entry which is preliminary data.</text>
</comment>
<feature type="region of interest" description="Disordered" evidence="1">
    <location>
        <begin position="328"/>
        <end position="356"/>
    </location>
</feature>
<evidence type="ECO:0000313" key="3">
    <source>
        <dbReference type="EMBL" id="KAF4637568.1"/>
    </source>
</evidence>
<feature type="region of interest" description="Disordered" evidence="1">
    <location>
        <begin position="1072"/>
        <end position="1091"/>
    </location>
</feature>
<organism evidence="3 4">
    <name type="scientific">Cudoniella acicularis</name>
    <dbReference type="NCBI Taxonomy" id="354080"/>
    <lineage>
        <taxon>Eukaryota</taxon>
        <taxon>Fungi</taxon>
        <taxon>Dikarya</taxon>
        <taxon>Ascomycota</taxon>
        <taxon>Pezizomycotina</taxon>
        <taxon>Leotiomycetes</taxon>
        <taxon>Helotiales</taxon>
        <taxon>Tricladiaceae</taxon>
        <taxon>Cudoniella</taxon>
    </lineage>
</organism>
<dbReference type="InterPro" id="IPR017946">
    <property type="entry name" value="PLC-like_Pdiesterase_TIM-brl"/>
</dbReference>
<feature type="domain" description="GP-PDE" evidence="2">
    <location>
        <begin position="31"/>
        <end position="290"/>
    </location>
</feature>
<reference evidence="3 4" key="1">
    <citation type="submission" date="2020-03" db="EMBL/GenBank/DDBJ databases">
        <title>Draft Genome Sequence of Cudoniella acicularis.</title>
        <authorList>
            <person name="Buettner E."/>
            <person name="Kellner H."/>
        </authorList>
    </citation>
    <scope>NUCLEOTIDE SEQUENCE [LARGE SCALE GENOMIC DNA]</scope>
    <source>
        <strain evidence="3 4">DSM 108380</strain>
    </source>
</reference>
<dbReference type="EMBL" id="JAAMPI010000018">
    <property type="protein sequence ID" value="KAF4637568.1"/>
    <property type="molecule type" value="Genomic_DNA"/>
</dbReference>
<dbReference type="SUPFAM" id="SSF82199">
    <property type="entry name" value="SET domain"/>
    <property type="match status" value="1"/>
</dbReference>
<accession>A0A8H4RXW9</accession>
<dbReference type="AlphaFoldDB" id="A0A8H4RXW9"/>
<dbReference type="InterPro" id="IPR036464">
    <property type="entry name" value="Rubisco_LSMT_subst-bd_sf"/>
</dbReference>
<dbReference type="PANTHER" id="PTHR43805">
    <property type="entry name" value="GLYCEROPHOSPHORYL DIESTER PHOSPHODIESTERASE"/>
    <property type="match status" value="1"/>
</dbReference>
<sequence length="1091" mass="123778">MTETVPLLEEKMDVPLPNFTSAIRSSRGKRPQTIAHRGYKAAYPENTMGAFKGAVSVSANALETDIHLSKDGVVVLSHDATLKRCFGKDEKIIDCDWSYLKTLRTLEEPHEPMPRLKDLLEYLALPGLEDIWVLLDIKVPWPSLVESLKKNRVDRWAKIDNHADDVFRLIAVTLSEVKPSKPWNQRVLLGCWAAKYLPLCTKYLPGYSITHIGFSLAYARQFLKVPGVSFNMFQKIMVGPFGNAFLRDAKKAKRSVFAWTVNEEEWMKWSIRKELDGVITDDPKKFLEVCDDYQGEKIHYPLSLWGTLIWMNMLATVFSILFRRSKEKRDSNGSKGSNRSSKESQSKTQIEENLQKLDEKSAEEWAQEYRRIIGLHPLEEEYALEQEIQGQTLPKRTYASRMITWSRIIDSAAEPKSDRLKIAEEKLAGRETPPGAWAEERQAATTDAITLRDLSDHDPDAAKTLAWMIAKEKHSQERADKLPVEERLSEPAWIPEDMNRDPSMVYSSPTTAEPEYQWDGGAADNVPPPIPTFPKPRERKVTESLIRADARMARTRDENEQKYRRREDFGCLSISDHVRNGAPNTTDVSQQVLRLNLEIMRREQLPISALPAWSKLNDVSFIDINVQDSGASRGFGLVTRHALSSKDTYDIPTLLVIPHDLILSAEAVEEHAKVDQHFQELLKVAGGKTTRGDILLFLLMQITITSPGQGQNVGIQNPWTEYCKILPSQVPVPTMWTDEERVMLAGTSLESAMDAKMSALVREFEALREKTTEIPWCHKCWWEHESLGFSDWILLDAWWRSRCLELPNAGEYMVPCLDMANHSSEPNAYYEQATNGSVVLLLRPNFKLEVSSEITISYGEAKSAAEMLFSYGFIDESSESPPNLILTLEPFPDDPLGKAKVLAFAGQPVVRITANESEVDWDCPFLYLMCLNEEDGLEFKVLLETDGSRSPLRVFWQGTDVSDVTNTFESLIESHELADVFRLRAMALLQDRVSQQLERLSESDETVQSVARQVALLNCLLNLVTPAFQRNALRLRISETSILQKAFSAVESQKSRLLESKIVLRYLGAAGDEEQPEQADANELNEEEDFS</sequence>
<proteinExistence type="predicted"/>
<dbReference type="InterPro" id="IPR030395">
    <property type="entry name" value="GP_PDE_dom"/>
</dbReference>
<keyword evidence="4" id="KW-1185">Reference proteome</keyword>
<feature type="compositionally biased region" description="Basic and acidic residues" evidence="1">
    <location>
        <begin position="340"/>
        <end position="356"/>
    </location>
</feature>
<dbReference type="Proteomes" id="UP000566819">
    <property type="component" value="Unassembled WGS sequence"/>
</dbReference>
<evidence type="ECO:0000313" key="4">
    <source>
        <dbReference type="Proteomes" id="UP000566819"/>
    </source>
</evidence>
<dbReference type="CDD" id="cd10527">
    <property type="entry name" value="SET_LSMT"/>
    <property type="match status" value="1"/>
</dbReference>
<dbReference type="InterPro" id="IPR046341">
    <property type="entry name" value="SET_dom_sf"/>
</dbReference>
<dbReference type="GO" id="GO:0006629">
    <property type="term" value="P:lipid metabolic process"/>
    <property type="evidence" value="ECO:0007669"/>
    <property type="project" value="InterPro"/>
</dbReference>
<dbReference type="Gene3D" id="3.90.1420.10">
    <property type="entry name" value="Rubisco LSMT, substrate-binding domain"/>
    <property type="match status" value="1"/>
</dbReference>
<dbReference type="Gene3D" id="3.20.20.190">
    <property type="entry name" value="Phosphatidylinositol (PI) phosphodiesterase"/>
    <property type="match status" value="1"/>
</dbReference>